<proteinExistence type="predicted"/>
<evidence type="ECO:0000313" key="1">
    <source>
        <dbReference type="EMBL" id="MBI3016282.1"/>
    </source>
</evidence>
<protein>
    <submittedName>
        <fullName evidence="1">Ornithine cyclodeaminase family protein</fullName>
    </submittedName>
</protein>
<evidence type="ECO:0000313" key="2">
    <source>
        <dbReference type="Proteomes" id="UP000741360"/>
    </source>
</evidence>
<dbReference type="PANTHER" id="PTHR13812">
    <property type="entry name" value="KETIMINE REDUCTASE MU-CRYSTALLIN"/>
    <property type="match status" value="1"/>
</dbReference>
<dbReference type="SUPFAM" id="SSF51735">
    <property type="entry name" value="NAD(P)-binding Rossmann-fold domains"/>
    <property type="match status" value="1"/>
</dbReference>
<name>A0A932M1X8_UNCTE</name>
<dbReference type="Pfam" id="PF02423">
    <property type="entry name" value="OCD_Mu_crystall"/>
    <property type="match status" value="1"/>
</dbReference>
<dbReference type="InterPro" id="IPR003462">
    <property type="entry name" value="ODC_Mu_crystall"/>
</dbReference>
<reference evidence="1" key="1">
    <citation type="submission" date="2020-07" db="EMBL/GenBank/DDBJ databases">
        <title>Huge and variable diversity of episymbiotic CPR bacteria and DPANN archaea in groundwater ecosystems.</title>
        <authorList>
            <person name="He C.Y."/>
            <person name="Keren R."/>
            <person name="Whittaker M."/>
            <person name="Farag I.F."/>
            <person name="Doudna J."/>
            <person name="Cate J.H.D."/>
            <person name="Banfield J.F."/>
        </authorList>
    </citation>
    <scope>NUCLEOTIDE SEQUENCE</scope>
    <source>
        <strain evidence="1">NC_groundwater_717_Ag_S-0.2um_59_8</strain>
    </source>
</reference>
<dbReference type="InterPro" id="IPR023401">
    <property type="entry name" value="ODC_N"/>
</dbReference>
<dbReference type="Proteomes" id="UP000741360">
    <property type="component" value="Unassembled WGS sequence"/>
</dbReference>
<dbReference type="Gene3D" id="3.30.1780.10">
    <property type="entry name" value="ornithine cyclodeaminase, domain 1"/>
    <property type="match status" value="1"/>
</dbReference>
<dbReference type="GO" id="GO:0005737">
    <property type="term" value="C:cytoplasm"/>
    <property type="evidence" value="ECO:0007669"/>
    <property type="project" value="TreeGrafter"/>
</dbReference>
<gene>
    <name evidence="1" type="ORF">HYY65_14745</name>
</gene>
<dbReference type="PIRSF" id="PIRSF001439">
    <property type="entry name" value="CryM"/>
    <property type="match status" value="1"/>
</dbReference>
<organism evidence="1 2">
    <name type="scientific">Tectimicrobiota bacterium</name>
    <dbReference type="NCBI Taxonomy" id="2528274"/>
    <lineage>
        <taxon>Bacteria</taxon>
        <taxon>Pseudomonadati</taxon>
        <taxon>Nitrospinota/Tectimicrobiota group</taxon>
        <taxon>Candidatus Tectimicrobiota</taxon>
    </lineage>
</organism>
<accession>A0A932M1X8</accession>
<dbReference type="InterPro" id="IPR036291">
    <property type="entry name" value="NAD(P)-bd_dom_sf"/>
</dbReference>
<dbReference type="Gene3D" id="3.40.50.720">
    <property type="entry name" value="NAD(P)-binding Rossmann-like Domain"/>
    <property type="match status" value="1"/>
</dbReference>
<comment type="caution">
    <text evidence="1">The sequence shown here is derived from an EMBL/GenBank/DDBJ whole genome shotgun (WGS) entry which is preliminary data.</text>
</comment>
<sequence length="354" mass="38741">MPLLLSEDDVRRVLTMDDCLRSLENSCKQEELGAAANRTKSTIYIRSRSGLMCQYVSMEGGIRSPAVFALRLRTHVPTAEQRGPGPERVSMMMLFSGETGELLALLKQRVISSYRVGGMAGLAAREMARPDANVVGIIGSGGLAHAHALAYAAVRKLEQFKVYSPDAGHRTAFAEWITRMTGVPAEALDNAEAVVRGSDIVASCTNARVPILKADWLDQPGVHMTGVQLGNQGELGPEGLKRFQRLVTYLSGVSIHHNTEPGYRPWMNATSEGSLGFFKVIPKHHTLTDVLLKKAPGRESSEERNYFFSEGTGVQFAAVGSVVYSRARERGVGQEMPAEWANWFLCDNPERGSF</sequence>
<dbReference type="EMBL" id="JACPSX010000284">
    <property type="protein sequence ID" value="MBI3016282.1"/>
    <property type="molecule type" value="Genomic_DNA"/>
</dbReference>
<dbReference type="PANTHER" id="PTHR13812:SF19">
    <property type="entry name" value="KETIMINE REDUCTASE MU-CRYSTALLIN"/>
    <property type="match status" value="1"/>
</dbReference>
<dbReference type="AlphaFoldDB" id="A0A932M1X8"/>